<feature type="compositionally biased region" description="Polar residues" evidence="1">
    <location>
        <begin position="31"/>
        <end position="41"/>
    </location>
</feature>
<dbReference type="AlphaFoldDB" id="S7RMI7"/>
<dbReference type="RefSeq" id="XP_007867280.1">
    <property type="nucleotide sequence ID" value="XM_007869089.1"/>
</dbReference>
<keyword evidence="3" id="KW-1185">Reference proteome</keyword>
<evidence type="ECO:0000313" key="3">
    <source>
        <dbReference type="Proteomes" id="UP000030669"/>
    </source>
</evidence>
<name>S7RMI7_GLOTA</name>
<dbReference type="Proteomes" id="UP000030669">
    <property type="component" value="Unassembled WGS sequence"/>
</dbReference>
<dbReference type="HOGENOM" id="CLU_2867853_0_0_1"/>
<evidence type="ECO:0000313" key="2">
    <source>
        <dbReference type="EMBL" id="EPQ53904.1"/>
    </source>
</evidence>
<gene>
    <name evidence="2" type="ORF">GLOTRDRAFT_111476</name>
</gene>
<dbReference type="EMBL" id="KB469304">
    <property type="protein sequence ID" value="EPQ53904.1"/>
    <property type="molecule type" value="Genomic_DNA"/>
</dbReference>
<protein>
    <submittedName>
        <fullName evidence="2">Uncharacterized protein</fullName>
    </submittedName>
</protein>
<feature type="region of interest" description="Disordered" evidence="1">
    <location>
        <begin position="19"/>
        <end position="64"/>
    </location>
</feature>
<proteinExistence type="predicted"/>
<sequence length="64" mass="6976">MEHAFGKRHYAAYTYISSKNNSEAKPRKLSDQATGSINVNLRKSIHHVEPGGGSDSEGTRGFSP</sequence>
<dbReference type="GeneID" id="19299398"/>
<dbReference type="KEGG" id="gtr:GLOTRDRAFT_111476"/>
<accession>S7RMI7</accession>
<reference evidence="2 3" key="1">
    <citation type="journal article" date="2012" name="Science">
        <title>The Paleozoic origin of enzymatic lignin decomposition reconstructed from 31 fungal genomes.</title>
        <authorList>
            <person name="Floudas D."/>
            <person name="Binder M."/>
            <person name="Riley R."/>
            <person name="Barry K."/>
            <person name="Blanchette R.A."/>
            <person name="Henrissat B."/>
            <person name="Martinez A.T."/>
            <person name="Otillar R."/>
            <person name="Spatafora J.W."/>
            <person name="Yadav J.S."/>
            <person name="Aerts A."/>
            <person name="Benoit I."/>
            <person name="Boyd A."/>
            <person name="Carlson A."/>
            <person name="Copeland A."/>
            <person name="Coutinho P.M."/>
            <person name="de Vries R.P."/>
            <person name="Ferreira P."/>
            <person name="Findley K."/>
            <person name="Foster B."/>
            <person name="Gaskell J."/>
            <person name="Glotzer D."/>
            <person name="Gorecki P."/>
            <person name="Heitman J."/>
            <person name="Hesse C."/>
            <person name="Hori C."/>
            <person name="Igarashi K."/>
            <person name="Jurgens J.A."/>
            <person name="Kallen N."/>
            <person name="Kersten P."/>
            <person name="Kohler A."/>
            <person name="Kuees U."/>
            <person name="Kumar T.K.A."/>
            <person name="Kuo A."/>
            <person name="LaButti K."/>
            <person name="Larrondo L.F."/>
            <person name="Lindquist E."/>
            <person name="Ling A."/>
            <person name="Lombard V."/>
            <person name="Lucas S."/>
            <person name="Lundell T."/>
            <person name="Martin R."/>
            <person name="McLaughlin D.J."/>
            <person name="Morgenstern I."/>
            <person name="Morin E."/>
            <person name="Murat C."/>
            <person name="Nagy L.G."/>
            <person name="Nolan M."/>
            <person name="Ohm R.A."/>
            <person name="Patyshakuliyeva A."/>
            <person name="Rokas A."/>
            <person name="Ruiz-Duenas F.J."/>
            <person name="Sabat G."/>
            <person name="Salamov A."/>
            <person name="Samejima M."/>
            <person name="Schmutz J."/>
            <person name="Slot J.C."/>
            <person name="St John F."/>
            <person name="Stenlid J."/>
            <person name="Sun H."/>
            <person name="Sun S."/>
            <person name="Syed K."/>
            <person name="Tsang A."/>
            <person name="Wiebenga A."/>
            <person name="Young D."/>
            <person name="Pisabarro A."/>
            <person name="Eastwood D.C."/>
            <person name="Martin F."/>
            <person name="Cullen D."/>
            <person name="Grigoriev I.V."/>
            <person name="Hibbett D.S."/>
        </authorList>
    </citation>
    <scope>NUCLEOTIDE SEQUENCE [LARGE SCALE GENOMIC DNA]</scope>
    <source>
        <strain evidence="2 3">ATCC 11539</strain>
    </source>
</reference>
<organism evidence="2 3">
    <name type="scientific">Gloeophyllum trabeum (strain ATCC 11539 / FP-39264 / Madison 617)</name>
    <name type="common">Brown rot fungus</name>
    <dbReference type="NCBI Taxonomy" id="670483"/>
    <lineage>
        <taxon>Eukaryota</taxon>
        <taxon>Fungi</taxon>
        <taxon>Dikarya</taxon>
        <taxon>Basidiomycota</taxon>
        <taxon>Agaricomycotina</taxon>
        <taxon>Agaricomycetes</taxon>
        <taxon>Gloeophyllales</taxon>
        <taxon>Gloeophyllaceae</taxon>
        <taxon>Gloeophyllum</taxon>
    </lineage>
</organism>
<evidence type="ECO:0000256" key="1">
    <source>
        <dbReference type="SAM" id="MobiDB-lite"/>
    </source>
</evidence>